<accession>H3ARE0</accession>
<reference evidence="6" key="2">
    <citation type="submission" date="2025-08" db="UniProtKB">
        <authorList>
            <consortium name="Ensembl"/>
        </authorList>
    </citation>
    <scope>IDENTIFICATION</scope>
</reference>
<dbReference type="AlphaFoldDB" id="H3ARE0"/>
<dbReference type="InterPro" id="IPR001436">
    <property type="entry name" value="Alpha-crystallin/sHSP_animal"/>
</dbReference>
<organism evidence="6 7">
    <name type="scientific">Latimeria chalumnae</name>
    <name type="common">Coelacanth</name>
    <dbReference type="NCBI Taxonomy" id="7897"/>
    <lineage>
        <taxon>Eukaryota</taxon>
        <taxon>Metazoa</taxon>
        <taxon>Chordata</taxon>
        <taxon>Craniata</taxon>
        <taxon>Vertebrata</taxon>
        <taxon>Euteleostomi</taxon>
        <taxon>Coelacanthiformes</taxon>
        <taxon>Coelacanthidae</taxon>
        <taxon>Latimeria</taxon>
    </lineage>
</organism>
<keyword evidence="7" id="KW-1185">Reference proteome</keyword>
<dbReference type="InterPro" id="IPR002068">
    <property type="entry name" value="A-crystallin/Hsp20_dom"/>
</dbReference>
<dbReference type="OMA" id="HHEVHRE"/>
<keyword evidence="1" id="KW-0346">Stress response</keyword>
<dbReference type="GeneTree" id="ENSGT00670000098179"/>
<dbReference type="PANTHER" id="PTHR45640">
    <property type="entry name" value="HEAT SHOCK PROTEIN HSP-12.2-RELATED"/>
    <property type="match status" value="1"/>
</dbReference>
<reference evidence="7" key="1">
    <citation type="submission" date="2011-08" db="EMBL/GenBank/DDBJ databases">
        <title>The draft genome of Latimeria chalumnae.</title>
        <authorList>
            <person name="Di Palma F."/>
            <person name="Alfoldi J."/>
            <person name="Johnson J."/>
            <person name="Berlin A."/>
            <person name="Gnerre S."/>
            <person name="Jaffe D."/>
            <person name="MacCallum I."/>
            <person name="Young S."/>
            <person name="Walker B.J."/>
            <person name="Lander E."/>
            <person name="Lindblad-Toh K."/>
        </authorList>
    </citation>
    <scope>NUCLEOTIDE SEQUENCE [LARGE SCALE GENOMIC DNA]</scope>
    <source>
        <strain evidence="7">Wild caught</strain>
    </source>
</reference>
<dbReference type="Gene3D" id="2.60.40.790">
    <property type="match status" value="1"/>
</dbReference>
<feature type="region of interest" description="Disordered" evidence="4">
    <location>
        <begin position="187"/>
        <end position="206"/>
    </location>
</feature>
<dbReference type="Ensembl" id="ENSLACT00000012303.1">
    <property type="protein sequence ID" value="ENSLACP00000012211.1"/>
    <property type="gene ID" value="ENSLACG00000010747.1"/>
</dbReference>
<dbReference type="InterPro" id="IPR008978">
    <property type="entry name" value="HSP20-like_chaperone"/>
</dbReference>
<dbReference type="eggNOG" id="KOG3591">
    <property type="taxonomic scope" value="Eukaryota"/>
</dbReference>
<dbReference type="GO" id="GO:0005634">
    <property type="term" value="C:nucleus"/>
    <property type="evidence" value="ECO:0007669"/>
    <property type="project" value="TreeGrafter"/>
</dbReference>
<gene>
    <name evidence="6" type="primary">LOC102346383</name>
</gene>
<evidence type="ECO:0000256" key="2">
    <source>
        <dbReference type="PROSITE-ProRule" id="PRU00285"/>
    </source>
</evidence>
<dbReference type="PROSITE" id="PS01031">
    <property type="entry name" value="SHSP"/>
    <property type="match status" value="1"/>
</dbReference>
<dbReference type="GO" id="GO:0042026">
    <property type="term" value="P:protein refolding"/>
    <property type="evidence" value="ECO:0007669"/>
    <property type="project" value="TreeGrafter"/>
</dbReference>
<dbReference type="Pfam" id="PF00011">
    <property type="entry name" value="HSP20"/>
    <property type="match status" value="1"/>
</dbReference>
<dbReference type="SUPFAM" id="SSF49764">
    <property type="entry name" value="HSP20-like chaperones"/>
    <property type="match status" value="1"/>
</dbReference>
<dbReference type="Proteomes" id="UP000008672">
    <property type="component" value="Unassembled WGS sequence"/>
</dbReference>
<evidence type="ECO:0000256" key="4">
    <source>
        <dbReference type="SAM" id="MobiDB-lite"/>
    </source>
</evidence>
<dbReference type="PRINTS" id="PR00299">
    <property type="entry name" value="ACRYSTALLIN"/>
</dbReference>
<dbReference type="GO" id="GO:0009408">
    <property type="term" value="P:response to heat"/>
    <property type="evidence" value="ECO:0007669"/>
    <property type="project" value="TreeGrafter"/>
</dbReference>
<dbReference type="GO" id="GO:0005737">
    <property type="term" value="C:cytoplasm"/>
    <property type="evidence" value="ECO:0007669"/>
    <property type="project" value="TreeGrafter"/>
</dbReference>
<dbReference type="EMBL" id="AFYH01097110">
    <property type="status" value="NOT_ANNOTATED_CDS"/>
    <property type="molecule type" value="Genomic_DNA"/>
</dbReference>
<dbReference type="STRING" id="7897.ENSLACP00000012211"/>
<dbReference type="HOGENOM" id="CLU_114153_0_0_1"/>
<evidence type="ECO:0000256" key="1">
    <source>
        <dbReference type="ARBA" id="ARBA00023016"/>
    </source>
</evidence>
<evidence type="ECO:0000313" key="6">
    <source>
        <dbReference type="Ensembl" id="ENSLACP00000012211.1"/>
    </source>
</evidence>
<proteinExistence type="inferred from homology"/>
<evidence type="ECO:0000259" key="5">
    <source>
        <dbReference type="PROSITE" id="PS01031"/>
    </source>
</evidence>
<dbReference type="GO" id="GO:0051082">
    <property type="term" value="F:unfolded protein binding"/>
    <property type="evidence" value="ECO:0007669"/>
    <property type="project" value="TreeGrafter"/>
</dbReference>
<sequence>MRLWSLTIQPSKTKRLTFREPILTRRLIIPDTPLALEDEGMVARFEGMNWHADFIDQVFHLLAKDILEAPGITTGNTLTANAKAEKQAGGYALSVDVKQFSPEELSVKVAGRKLQVLGKFERRTEDFQGSLYQCEEFGKEYELPADVSPGLLTCSLSKDGQLHIKAPQRGAGSERVVPINFSTSVTVNLQPSQGKEEGKKESSNEE</sequence>
<evidence type="ECO:0000256" key="3">
    <source>
        <dbReference type="RuleBase" id="RU003616"/>
    </source>
</evidence>
<reference evidence="6" key="3">
    <citation type="submission" date="2025-09" db="UniProtKB">
        <authorList>
            <consortium name="Ensembl"/>
        </authorList>
    </citation>
    <scope>IDENTIFICATION</scope>
</reference>
<dbReference type="InParanoid" id="H3ARE0"/>
<feature type="compositionally biased region" description="Basic and acidic residues" evidence="4">
    <location>
        <begin position="194"/>
        <end position="206"/>
    </location>
</feature>
<dbReference type="Bgee" id="ENSLACG00000010747">
    <property type="expression patterns" value="Expressed in mesonephros and 6 other cell types or tissues"/>
</dbReference>
<name>H3ARE0_LATCH</name>
<feature type="domain" description="SHSP" evidence="5">
    <location>
        <begin position="73"/>
        <end position="182"/>
    </location>
</feature>
<dbReference type="PANTHER" id="PTHR45640:SF2">
    <property type="entry name" value="HEAT SHOCK PROTEIN BETA-11-RELATED"/>
    <property type="match status" value="1"/>
</dbReference>
<protein>
    <recommendedName>
        <fullName evidence="5">SHSP domain-containing protein</fullName>
    </recommendedName>
</protein>
<evidence type="ECO:0000313" key="7">
    <source>
        <dbReference type="Proteomes" id="UP000008672"/>
    </source>
</evidence>
<comment type="similarity">
    <text evidence="2 3">Belongs to the small heat shock protein (HSP20) family.</text>
</comment>